<keyword evidence="2" id="KW-0804">Transcription</keyword>
<dbReference type="PROSITE" id="PS01124">
    <property type="entry name" value="HTH_ARAC_FAMILY_2"/>
    <property type="match status" value="1"/>
</dbReference>
<evidence type="ECO:0000313" key="4">
    <source>
        <dbReference type="EMBL" id="XBV84128.1"/>
    </source>
</evidence>
<feature type="domain" description="HTH araC/xylS-type" evidence="3">
    <location>
        <begin position="63"/>
        <end position="161"/>
    </location>
</feature>
<keyword evidence="1" id="KW-0805">Transcription regulation</keyword>
<dbReference type="Gene3D" id="1.10.10.60">
    <property type="entry name" value="Homeodomain-like"/>
    <property type="match status" value="1"/>
</dbReference>
<reference evidence="4" key="1">
    <citation type="submission" date="2024-06" db="EMBL/GenBank/DDBJ databases">
        <title>Draft Genome Sequence of Deinococcus sonorensis Type Strain KR-87, a Biofilm Producing Representative of the Genus Deinococcus.</title>
        <authorList>
            <person name="Boren L.S."/>
            <person name="Grosso R.A."/>
            <person name="Hugenberg-Cox A.N."/>
            <person name="Hill J.T.E."/>
            <person name="Albert C.M."/>
            <person name="Tuohy J.M."/>
        </authorList>
    </citation>
    <scope>NUCLEOTIDE SEQUENCE</scope>
    <source>
        <strain evidence="4">KR-87</strain>
        <plasmid evidence="4">pDson03</plasmid>
    </source>
</reference>
<dbReference type="Pfam" id="PF12833">
    <property type="entry name" value="HTH_18"/>
    <property type="match status" value="1"/>
</dbReference>
<gene>
    <name evidence="4" type="ORF">ABOD76_03470</name>
</gene>
<dbReference type="RefSeq" id="WP_350242166.1">
    <property type="nucleotide sequence ID" value="NZ_CP158298.1"/>
</dbReference>
<dbReference type="PANTHER" id="PTHR43436:SF1">
    <property type="entry name" value="TRANSCRIPTIONAL REGULATORY PROTEIN"/>
    <property type="match status" value="1"/>
</dbReference>
<dbReference type="EMBL" id="CP158298">
    <property type="protein sequence ID" value="XBV84128.1"/>
    <property type="molecule type" value="Genomic_DNA"/>
</dbReference>
<evidence type="ECO:0000256" key="2">
    <source>
        <dbReference type="ARBA" id="ARBA00023163"/>
    </source>
</evidence>
<geneLocation type="plasmid" evidence="4">
    <name>pDson03</name>
</geneLocation>
<organism evidence="4">
    <name type="scientific">Deinococcus sonorensis KR-87</name>
    <dbReference type="NCBI Taxonomy" id="694439"/>
    <lineage>
        <taxon>Bacteria</taxon>
        <taxon>Thermotogati</taxon>
        <taxon>Deinococcota</taxon>
        <taxon>Deinococci</taxon>
        <taxon>Deinococcales</taxon>
        <taxon>Deinococcaceae</taxon>
        <taxon>Deinococcus</taxon>
    </lineage>
</organism>
<dbReference type="AlphaFoldDB" id="A0AAU7U7Z6"/>
<sequence>MSDTSAGIVSAAARLMEAMADEREAPLLGPMLVDEILMRLLLSRVGGRVAQLGQADSSVERVARAIEWVRTHYGEPLSVEALAELVHMGTSTFHLHFKAITDLSRVQYQKLLRLQEARRLLASTAMDAGAASRQVGYVSASQFTREDARLFGRTPLKDLTRLRQPGAVS</sequence>
<dbReference type="GO" id="GO:0043565">
    <property type="term" value="F:sequence-specific DNA binding"/>
    <property type="evidence" value="ECO:0007669"/>
    <property type="project" value="InterPro"/>
</dbReference>
<name>A0AAU7U7Z6_9DEIO</name>
<keyword evidence="4" id="KW-0614">Plasmid</keyword>
<dbReference type="Pfam" id="PF06719">
    <property type="entry name" value="AraC_N"/>
    <property type="match status" value="1"/>
</dbReference>
<dbReference type="InterPro" id="IPR009057">
    <property type="entry name" value="Homeodomain-like_sf"/>
</dbReference>
<evidence type="ECO:0000256" key="1">
    <source>
        <dbReference type="ARBA" id="ARBA00023015"/>
    </source>
</evidence>
<protein>
    <submittedName>
        <fullName evidence="4">Helix-turn-helix domain-containing protein</fullName>
    </submittedName>
</protein>
<dbReference type="KEGG" id="dsc:ABOD76_03470"/>
<accession>A0AAU7U7Z6</accession>
<evidence type="ECO:0000259" key="3">
    <source>
        <dbReference type="PROSITE" id="PS01124"/>
    </source>
</evidence>
<dbReference type="SMART" id="SM00342">
    <property type="entry name" value="HTH_ARAC"/>
    <property type="match status" value="1"/>
</dbReference>
<dbReference type="GO" id="GO:0003700">
    <property type="term" value="F:DNA-binding transcription factor activity"/>
    <property type="evidence" value="ECO:0007669"/>
    <property type="project" value="InterPro"/>
</dbReference>
<dbReference type="PANTHER" id="PTHR43436">
    <property type="entry name" value="ARAC-FAMILY TRANSCRIPTIONAL REGULATOR"/>
    <property type="match status" value="1"/>
</dbReference>
<proteinExistence type="predicted"/>
<dbReference type="InterPro" id="IPR009594">
    <property type="entry name" value="Tscrpt_reg_HTH_AraC_N"/>
</dbReference>
<dbReference type="SUPFAM" id="SSF46689">
    <property type="entry name" value="Homeodomain-like"/>
    <property type="match status" value="2"/>
</dbReference>
<dbReference type="InterPro" id="IPR018060">
    <property type="entry name" value="HTH_AraC"/>
</dbReference>